<comment type="caution">
    <text evidence="6">The sequence shown here is derived from an EMBL/GenBank/DDBJ whole genome shotgun (WGS) entry which is preliminary data.</text>
</comment>
<accession>A0A2P5DP74</accession>
<dbReference type="SUPFAM" id="SSF54001">
    <property type="entry name" value="Cysteine proteinases"/>
    <property type="match status" value="1"/>
</dbReference>
<dbReference type="Gene3D" id="1.10.418.20">
    <property type="match status" value="1"/>
</dbReference>
<reference evidence="7" key="1">
    <citation type="submission" date="2016-06" db="EMBL/GenBank/DDBJ databases">
        <title>Parallel loss of symbiosis genes in relatives of nitrogen-fixing non-legume Parasponia.</title>
        <authorList>
            <person name="Van Velzen R."/>
            <person name="Holmer R."/>
            <person name="Bu F."/>
            <person name="Rutten L."/>
            <person name="Van Zeijl A."/>
            <person name="Liu W."/>
            <person name="Santuari L."/>
            <person name="Cao Q."/>
            <person name="Sharma T."/>
            <person name="Shen D."/>
            <person name="Roswanjaya Y."/>
            <person name="Wardhani T."/>
            <person name="Kalhor M.S."/>
            <person name="Jansen J."/>
            <person name="Van den Hoogen J."/>
            <person name="Gungor B."/>
            <person name="Hartog M."/>
            <person name="Hontelez J."/>
            <person name="Verver J."/>
            <person name="Yang W.-C."/>
            <person name="Schijlen E."/>
            <person name="Repin R."/>
            <person name="Schilthuizen M."/>
            <person name="Schranz E."/>
            <person name="Heidstra R."/>
            <person name="Miyata K."/>
            <person name="Fedorova E."/>
            <person name="Kohlen W."/>
            <person name="Bisseling T."/>
            <person name="Smit S."/>
            <person name="Geurts R."/>
        </authorList>
    </citation>
    <scope>NUCLEOTIDE SEQUENCE [LARGE SCALE GENOMIC DNA]</scope>
    <source>
        <strain evidence="7">cv. WU1-14</strain>
    </source>
</reference>
<evidence type="ECO:0000256" key="1">
    <source>
        <dbReference type="ARBA" id="ARBA00005234"/>
    </source>
</evidence>
<evidence type="ECO:0000259" key="5">
    <source>
        <dbReference type="PROSITE" id="PS50600"/>
    </source>
</evidence>
<dbReference type="EMBL" id="JXTB01000025">
    <property type="protein sequence ID" value="PON75076.1"/>
    <property type="molecule type" value="Genomic_DNA"/>
</dbReference>
<dbReference type="Proteomes" id="UP000237105">
    <property type="component" value="Unassembled WGS sequence"/>
</dbReference>
<protein>
    <submittedName>
        <fullName evidence="6">Ulp1 protease family, C-terminal catalytic domain containing protein</fullName>
    </submittedName>
</protein>
<evidence type="ECO:0000313" key="6">
    <source>
        <dbReference type="EMBL" id="PON75076.1"/>
    </source>
</evidence>
<dbReference type="OrthoDB" id="1694156at2759"/>
<dbReference type="AlphaFoldDB" id="A0A2P5DP74"/>
<dbReference type="GO" id="GO:0008234">
    <property type="term" value="F:cysteine-type peptidase activity"/>
    <property type="evidence" value="ECO:0007669"/>
    <property type="project" value="InterPro"/>
</dbReference>
<keyword evidence="7" id="KW-1185">Reference proteome</keyword>
<sequence>MEESPIEVGTPVTKGNLGKAGNPSLEGTLKKLTAFYKKVFSADEESEDAEHKVKKSVGKKKLVVMDESICYEKYTNSDGFTVGPFRGRDEAVRIEVFKVALFVFGNTLKPRWHYMIKVSVTKKSISCLLPNGQLLGCIINCYSQILSHEERCKRAKPKVWYMPTQVSQKQLGVSMNVTRMAKEQEWSRLHFGDLRSCEQDSLAVARHKIAREEVTREMLRTLDNLFLFDIKMGMPDGFEFAEFKINVQSDVPQQSNGSDCGLFVIKFMEYIFLSELTAAGFHADDVRLKLVGLIVSHDLNQVKSTCLTDCELHFNVIADQEVQSNRVVKVKGPVHSLTKSPICP</sequence>
<comment type="similarity">
    <text evidence="1">Belongs to the peptidase C48 family.</text>
</comment>
<proteinExistence type="inferred from homology"/>
<keyword evidence="3" id="KW-0378">Hydrolase</keyword>
<feature type="region of interest" description="Disordered" evidence="4">
    <location>
        <begin position="1"/>
        <end position="21"/>
    </location>
</feature>
<keyword evidence="2 6" id="KW-0645">Protease</keyword>
<evidence type="ECO:0000313" key="7">
    <source>
        <dbReference type="Proteomes" id="UP000237105"/>
    </source>
</evidence>
<feature type="domain" description="Ubiquitin-like protease family profile" evidence="5">
    <location>
        <begin position="1"/>
        <end position="271"/>
    </location>
</feature>
<organism evidence="6 7">
    <name type="scientific">Parasponia andersonii</name>
    <name type="common">Sponia andersonii</name>
    <dbReference type="NCBI Taxonomy" id="3476"/>
    <lineage>
        <taxon>Eukaryota</taxon>
        <taxon>Viridiplantae</taxon>
        <taxon>Streptophyta</taxon>
        <taxon>Embryophyta</taxon>
        <taxon>Tracheophyta</taxon>
        <taxon>Spermatophyta</taxon>
        <taxon>Magnoliopsida</taxon>
        <taxon>eudicotyledons</taxon>
        <taxon>Gunneridae</taxon>
        <taxon>Pentapetalae</taxon>
        <taxon>rosids</taxon>
        <taxon>fabids</taxon>
        <taxon>Rosales</taxon>
        <taxon>Cannabaceae</taxon>
        <taxon>Parasponia</taxon>
    </lineage>
</organism>
<name>A0A2P5DP74_PARAD</name>
<dbReference type="InterPro" id="IPR038765">
    <property type="entry name" value="Papain-like_cys_pep_sf"/>
</dbReference>
<dbReference type="InterPro" id="IPR003653">
    <property type="entry name" value="Peptidase_C48_C"/>
</dbReference>
<dbReference type="GO" id="GO:0006508">
    <property type="term" value="P:proteolysis"/>
    <property type="evidence" value="ECO:0007669"/>
    <property type="project" value="UniProtKB-KW"/>
</dbReference>
<gene>
    <name evidence="6" type="ORF">PanWU01x14_044280</name>
</gene>
<dbReference type="Pfam" id="PF02902">
    <property type="entry name" value="Peptidase_C48"/>
    <property type="match status" value="1"/>
</dbReference>
<evidence type="ECO:0000256" key="2">
    <source>
        <dbReference type="ARBA" id="ARBA00022670"/>
    </source>
</evidence>
<evidence type="ECO:0000256" key="4">
    <source>
        <dbReference type="SAM" id="MobiDB-lite"/>
    </source>
</evidence>
<evidence type="ECO:0000256" key="3">
    <source>
        <dbReference type="ARBA" id="ARBA00022801"/>
    </source>
</evidence>
<dbReference type="PROSITE" id="PS50600">
    <property type="entry name" value="ULP_PROTEASE"/>
    <property type="match status" value="1"/>
</dbReference>